<sequence>MNDMSDESVRGADLKIFIAAASWLSLRGGVSDTRMNIKARQCIEEGSSVNVTTRKFYQSNCTMGSSRNLRDFGFLSISQDEYADSVKMESLKFRPLRVQAQNPKRKVERPKGTTNAALILNIVELDDDVVKRIAYLVYIHDIPEDLVINTDETGLQLFPACQDRTFAVQGSQNVTITGAGDKRHVTVLVSSSARGFVLPMQVIFEGKSDRSCPKGPEARNLRVNGFHLTFSPSHWTTVHTFRDFVEFVLVPWLKATCESLHRNPDTQKMVWLVDVYSIHISKEFRDWLALKYPNICLLFVPANCTSKLQPADVILMRPFKCGIQRQWEMAVDEITGQMQNGISPETATLPNQVGPLRNLLCGWLYQAYNELCQMHPMIRRGWMKIGFQQAWTTQFQVAAVEMNAAGLLFKTSIEQEPTKESETTGFDGL</sequence>
<reference evidence="2 3" key="1">
    <citation type="submission" date="2024-09" db="EMBL/GenBank/DDBJ databases">
        <title>Chromosome-scale assembly of Riccia sorocarpa.</title>
        <authorList>
            <person name="Paukszto L."/>
        </authorList>
    </citation>
    <scope>NUCLEOTIDE SEQUENCE [LARGE SCALE GENOMIC DNA]</scope>
    <source>
        <strain evidence="2">LP-2024</strain>
        <tissue evidence="2">Aerial parts of the thallus</tissue>
    </source>
</reference>
<evidence type="ECO:0000313" key="2">
    <source>
        <dbReference type="EMBL" id="KAL3701234.1"/>
    </source>
</evidence>
<comment type="caution">
    <text evidence="2">The sequence shown here is derived from an EMBL/GenBank/DDBJ whole genome shotgun (WGS) entry which is preliminary data.</text>
</comment>
<accession>A0ABD3IFB6</accession>
<evidence type="ECO:0000313" key="3">
    <source>
        <dbReference type="Proteomes" id="UP001633002"/>
    </source>
</evidence>
<organism evidence="2 3">
    <name type="scientific">Riccia sorocarpa</name>
    <dbReference type="NCBI Taxonomy" id="122646"/>
    <lineage>
        <taxon>Eukaryota</taxon>
        <taxon>Viridiplantae</taxon>
        <taxon>Streptophyta</taxon>
        <taxon>Embryophyta</taxon>
        <taxon>Marchantiophyta</taxon>
        <taxon>Marchantiopsida</taxon>
        <taxon>Marchantiidae</taxon>
        <taxon>Marchantiales</taxon>
        <taxon>Ricciaceae</taxon>
        <taxon>Riccia</taxon>
    </lineage>
</organism>
<dbReference type="EMBL" id="JBJQOH010000001">
    <property type="protein sequence ID" value="KAL3701234.1"/>
    <property type="molecule type" value="Genomic_DNA"/>
</dbReference>
<feature type="domain" description="DDE-1" evidence="1">
    <location>
        <begin position="182"/>
        <end position="330"/>
    </location>
</feature>
<dbReference type="Pfam" id="PF03184">
    <property type="entry name" value="DDE_1"/>
    <property type="match status" value="1"/>
</dbReference>
<evidence type="ECO:0000259" key="1">
    <source>
        <dbReference type="Pfam" id="PF03184"/>
    </source>
</evidence>
<dbReference type="InterPro" id="IPR004875">
    <property type="entry name" value="DDE_SF_endonuclease_dom"/>
</dbReference>
<dbReference type="AlphaFoldDB" id="A0ABD3IFB6"/>
<gene>
    <name evidence="2" type="ORF">R1sor_019256</name>
</gene>
<proteinExistence type="predicted"/>
<dbReference type="Proteomes" id="UP001633002">
    <property type="component" value="Unassembled WGS sequence"/>
</dbReference>
<protein>
    <recommendedName>
        <fullName evidence="1">DDE-1 domain-containing protein</fullName>
    </recommendedName>
</protein>
<keyword evidence="3" id="KW-1185">Reference proteome</keyword>
<name>A0ABD3IFB6_9MARC</name>